<dbReference type="EMBL" id="HG711616">
    <property type="protein sequence ID" value="CDJ49330.1"/>
    <property type="molecule type" value="Genomic_DNA"/>
</dbReference>
<sequence length="195" mass="21296">MRVCVFMQVDNLDRLGGKQELRVYQCVHGALLPLDGNGRHSRRTVQWNRREWVAVADGFVEEVGAVDGVGDLEEGDCWDLSAAAPRGREDQLCVEADDRPMRTHGPAWHLCVMPGCLGIAGVDNLDRFGGSCTKAVYQAEPETLVFLPDGFVEEVGAVDGVGDLEEGDCWDLSAAAPSCREVQLSIEADDRDEYG</sequence>
<name>U6LNF1_9EIME</name>
<evidence type="ECO:0000313" key="1">
    <source>
        <dbReference type="EMBL" id="CDJ49330.1"/>
    </source>
</evidence>
<accession>U6LNF1</accession>
<reference evidence="1" key="1">
    <citation type="submission" date="2013-10" db="EMBL/GenBank/DDBJ databases">
        <title>Genomic analysis of the causative agents of coccidiosis in chickens.</title>
        <authorList>
            <person name="Reid A.J."/>
            <person name="Blake D."/>
            <person name="Billington K."/>
            <person name="Browne H."/>
            <person name="Dunn M."/>
            <person name="Hung S."/>
            <person name="Kawahara F."/>
            <person name="Miranda-Saavedra D."/>
            <person name="Mourier T."/>
            <person name="Nagra H."/>
            <person name="Otto T.D."/>
            <person name="Rawlings N."/>
            <person name="Sanchez A."/>
            <person name="Sanders M."/>
            <person name="Subramaniam C."/>
            <person name="Tay Y."/>
            <person name="Dear P."/>
            <person name="Doerig C."/>
            <person name="Gruber A."/>
            <person name="Parkinson J."/>
            <person name="Shirley M."/>
            <person name="Wan K.L."/>
            <person name="Berriman M."/>
            <person name="Tomley F."/>
            <person name="Pain A."/>
        </authorList>
    </citation>
    <scope>NUCLEOTIDE SEQUENCE [LARGE SCALE GENOMIC DNA]</scope>
    <source>
        <strain evidence="1">Houghton</strain>
    </source>
</reference>
<dbReference type="AlphaFoldDB" id="U6LNF1"/>
<organism evidence="1 2">
    <name type="scientific">Eimeria brunetti</name>
    <dbReference type="NCBI Taxonomy" id="51314"/>
    <lineage>
        <taxon>Eukaryota</taxon>
        <taxon>Sar</taxon>
        <taxon>Alveolata</taxon>
        <taxon>Apicomplexa</taxon>
        <taxon>Conoidasida</taxon>
        <taxon>Coccidia</taxon>
        <taxon>Eucoccidiorida</taxon>
        <taxon>Eimeriorina</taxon>
        <taxon>Eimeriidae</taxon>
        <taxon>Eimeria</taxon>
    </lineage>
</organism>
<protein>
    <submittedName>
        <fullName evidence="1">Uncharacterized protein</fullName>
    </submittedName>
</protein>
<evidence type="ECO:0000313" key="2">
    <source>
        <dbReference type="Proteomes" id="UP000030750"/>
    </source>
</evidence>
<proteinExistence type="predicted"/>
<dbReference type="VEuPathDB" id="ToxoDB:EBH_0083040"/>
<reference evidence="1" key="2">
    <citation type="submission" date="2013-10" db="EMBL/GenBank/DDBJ databases">
        <authorList>
            <person name="Aslett M."/>
        </authorList>
    </citation>
    <scope>NUCLEOTIDE SEQUENCE [LARGE SCALE GENOMIC DNA]</scope>
    <source>
        <strain evidence="1">Houghton</strain>
    </source>
</reference>
<gene>
    <name evidence="1" type="ORF">EBH_0083040</name>
</gene>
<dbReference type="Proteomes" id="UP000030750">
    <property type="component" value="Unassembled WGS sequence"/>
</dbReference>
<keyword evidence="2" id="KW-1185">Reference proteome</keyword>